<organism evidence="2 3">
    <name type="scientific">Candidatus Accumulibacter phosphatis</name>
    <dbReference type="NCBI Taxonomy" id="327160"/>
    <lineage>
        <taxon>Bacteria</taxon>
        <taxon>Pseudomonadati</taxon>
        <taxon>Pseudomonadota</taxon>
        <taxon>Betaproteobacteria</taxon>
        <taxon>Candidatus Accumulibacter</taxon>
    </lineage>
</organism>
<keyword evidence="3" id="KW-1185">Reference proteome</keyword>
<proteinExistence type="predicted"/>
<dbReference type="GO" id="GO:0006313">
    <property type="term" value="P:DNA transposition"/>
    <property type="evidence" value="ECO:0007669"/>
    <property type="project" value="InterPro"/>
</dbReference>
<reference evidence="2 3" key="1">
    <citation type="submission" date="2019-04" db="EMBL/GenBank/DDBJ databases">
        <title>A novel phosphate-accumulating bacterium identified in bioreactor for phosphate removal from wastewater.</title>
        <authorList>
            <person name="Kotlyarov R.Y."/>
            <person name="Beletsky A.V."/>
            <person name="Kallistova A.Y."/>
            <person name="Dorofeev A.G."/>
            <person name="Nikolaev Y.Y."/>
            <person name="Pimenov N.V."/>
            <person name="Ravin N.V."/>
            <person name="Mardanov A.V."/>
        </authorList>
    </citation>
    <scope>NUCLEOTIDE SEQUENCE [LARGE SCALE GENOMIC DNA]</scope>
    <source>
        <strain evidence="2 3">Bin19</strain>
    </source>
</reference>
<evidence type="ECO:0000313" key="2">
    <source>
        <dbReference type="EMBL" id="TMQ74716.1"/>
    </source>
</evidence>
<comment type="caution">
    <text evidence="2">The sequence shown here is derived from an EMBL/GenBank/DDBJ whole genome shotgun (WGS) entry which is preliminary data.</text>
</comment>
<evidence type="ECO:0000259" key="1">
    <source>
        <dbReference type="Pfam" id="PF04986"/>
    </source>
</evidence>
<dbReference type="EMBL" id="SWAD01000160">
    <property type="protein sequence ID" value="TMQ74716.1"/>
    <property type="molecule type" value="Genomic_DNA"/>
</dbReference>
<dbReference type="GO" id="GO:0004803">
    <property type="term" value="F:transposase activity"/>
    <property type="evidence" value="ECO:0007669"/>
    <property type="project" value="InterPro"/>
</dbReference>
<dbReference type="InterPro" id="IPR007069">
    <property type="entry name" value="Transposase_32"/>
</dbReference>
<dbReference type="Proteomes" id="UP000306324">
    <property type="component" value="Unassembled WGS sequence"/>
</dbReference>
<feature type="domain" description="Transposase IS801/IS1294" evidence="1">
    <location>
        <begin position="2"/>
        <end position="31"/>
    </location>
</feature>
<sequence length="133" mass="14295">MLTPLERIERLAALIPPPRRHRHRYYGVLAPNAPLRAQVIALAGVQDSTPAAAATESIAATIAPSTTPSRAFEGTEEAPGEAEAIHRRAARCAWALLLARIDEVFPLVCPRCGGERRIIALPSSSRRVPCAIS</sequence>
<dbReference type="Pfam" id="PF04986">
    <property type="entry name" value="Y2_Tnp"/>
    <property type="match status" value="1"/>
</dbReference>
<protein>
    <recommendedName>
        <fullName evidence="1">Transposase IS801/IS1294 domain-containing protein</fullName>
    </recommendedName>
</protein>
<accession>A0A5S4EHD6</accession>
<name>A0A5S4EHD6_9PROT</name>
<evidence type="ECO:0000313" key="3">
    <source>
        <dbReference type="Proteomes" id="UP000306324"/>
    </source>
</evidence>
<dbReference type="GO" id="GO:0003677">
    <property type="term" value="F:DNA binding"/>
    <property type="evidence" value="ECO:0007669"/>
    <property type="project" value="InterPro"/>
</dbReference>
<gene>
    <name evidence="2" type="ORF">ACCUM_3514</name>
</gene>
<dbReference type="AlphaFoldDB" id="A0A5S4EHD6"/>